<sequence length="173" mass="19642">MGTLNSKEMVARRKIDTATSNSSLSNMRYVMASNKSKWKLFRKREITPIPAYTAAASLKPKKGCPCGNDGPCKQKITPRGVTIHYPQKKKKLFGASKAYIPPKTERTKDFTQKLHGDALRRILVKKYHFQCHSSLTKPTSQSEDCTAKEVSYLEIRQDILQVTRPTLGARMYF</sequence>
<evidence type="ECO:0000313" key="1">
    <source>
        <dbReference type="EMBL" id="CAK1549211.1"/>
    </source>
</evidence>
<dbReference type="AlphaFoldDB" id="A0AAV1JIQ3"/>
<proteinExistence type="predicted"/>
<gene>
    <name evidence="1" type="ORF">LNINA_LOCUS8527</name>
</gene>
<name>A0AAV1JIQ3_9NEOP</name>
<evidence type="ECO:0000313" key="2">
    <source>
        <dbReference type="Proteomes" id="UP001497472"/>
    </source>
</evidence>
<dbReference type="EMBL" id="CAVLEF010000011">
    <property type="protein sequence ID" value="CAK1549211.1"/>
    <property type="molecule type" value="Genomic_DNA"/>
</dbReference>
<keyword evidence="2" id="KW-1185">Reference proteome</keyword>
<comment type="caution">
    <text evidence="1">The sequence shown here is derived from an EMBL/GenBank/DDBJ whole genome shotgun (WGS) entry which is preliminary data.</text>
</comment>
<protein>
    <submittedName>
        <fullName evidence="1">Uncharacterized protein</fullName>
    </submittedName>
</protein>
<accession>A0AAV1JIQ3</accession>
<dbReference type="Proteomes" id="UP001497472">
    <property type="component" value="Unassembled WGS sequence"/>
</dbReference>
<organism evidence="1 2">
    <name type="scientific">Leptosia nina</name>
    <dbReference type="NCBI Taxonomy" id="320188"/>
    <lineage>
        <taxon>Eukaryota</taxon>
        <taxon>Metazoa</taxon>
        <taxon>Ecdysozoa</taxon>
        <taxon>Arthropoda</taxon>
        <taxon>Hexapoda</taxon>
        <taxon>Insecta</taxon>
        <taxon>Pterygota</taxon>
        <taxon>Neoptera</taxon>
        <taxon>Endopterygota</taxon>
        <taxon>Lepidoptera</taxon>
        <taxon>Glossata</taxon>
        <taxon>Ditrysia</taxon>
        <taxon>Papilionoidea</taxon>
        <taxon>Pieridae</taxon>
        <taxon>Pierinae</taxon>
        <taxon>Leptosia</taxon>
    </lineage>
</organism>
<reference evidence="1 2" key="1">
    <citation type="submission" date="2023-11" db="EMBL/GenBank/DDBJ databases">
        <authorList>
            <person name="Okamura Y."/>
        </authorList>
    </citation>
    <scope>NUCLEOTIDE SEQUENCE [LARGE SCALE GENOMIC DNA]</scope>
</reference>